<keyword evidence="3" id="KW-1185">Reference proteome</keyword>
<dbReference type="AlphaFoldDB" id="A0A851SR15"/>
<feature type="domain" description="HAUS augmin-like complex subunit 6 N-terminal" evidence="1">
    <location>
        <begin position="1"/>
        <end position="75"/>
    </location>
</feature>
<dbReference type="EMBL" id="WBNC01030244">
    <property type="protein sequence ID" value="NXD05545.1"/>
    <property type="molecule type" value="Genomic_DNA"/>
</dbReference>
<proteinExistence type="predicted"/>
<name>A0A851SR15_CERFA</name>
<organism evidence="2 3">
    <name type="scientific">Certhia familiaris</name>
    <name type="common">Eurasian treecreeper</name>
    <dbReference type="NCBI Taxonomy" id="73333"/>
    <lineage>
        <taxon>Eukaryota</taxon>
        <taxon>Metazoa</taxon>
        <taxon>Chordata</taxon>
        <taxon>Craniata</taxon>
        <taxon>Vertebrata</taxon>
        <taxon>Euteleostomi</taxon>
        <taxon>Archelosauria</taxon>
        <taxon>Archosauria</taxon>
        <taxon>Dinosauria</taxon>
        <taxon>Saurischia</taxon>
        <taxon>Theropoda</taxon>
        <taxon>Coelurosauria</taxon>
        <taxon>Aves</taxon>
        <taxon>Neognathae</taxon>
        <taxon>Neoaves</taxon>
        <taxon>Telluraves</taxon>
        <taxon>Australaves</taxon>
        <taxon>Passeriformes</taxon>
        <taxon>Certhiidae</taxon>
        <taxon>Certhiinae</taxon>
        <taxon>Certhia</taxon>
    </lineage>
</organism>
<protein>
    <submittedName>
        <fullName evidence="2">HAUS6 protein</fullName>
    </submittedName>
</protein>
<dbReference type="Pfam" id="PF14661">
    <property type="entry name" value="HAUS6_N"/>
    <property type="match status" value="1"/>
</dbReference>
<feature type="non-terminal residue" evidence="2">
    <location>
        <position position="1"/>
    </location>
</feature>
<evidence type="ECO:0000313" key="3">
    <source>
        <dbReference type="Proteomes" id="UP000611277"/>
    </source>
</evidence>
<dbReference type="Proteomes" id="UP000611277">
    <property type="component" value="Unassembled WGS sequence"/>
</dbReference>
<comment type="caution">
    <text evidence="2">The sequence shown here is derived from an EMBL/GenBank/DDBJ whole genome shotgun (WGS) entry which is preliminary data.</text>
</comment>
<accession>A0A851SR15</accession>
<sequence>GPRFVNMFYRFARFIMIKRIKKISVGTHIPFAAAVMWEPADMYIATARHRVAYNKLLQILQRKDFVVQEYREKAQ</sequence>
<dbReference type="InterPro" id="IPR028163">
    <property type="entry name" value="HAUS_6_N"/>
</dbReference>
<evidence type="ECO:0000313" key="2">
    <source>
        <dbReference type="EMBL" id="NXD05545.1"/>
    </source>
</evidence>
<feature type="non-terminal residue" evidence="2">
    <location>
        <position position="75"/>
    </location>
</feature>
<evidence type="ECO:0000259" key="1">
    <source>
        <dbReference type="Pfam" id="PF14661"/>
    </source>
</evidence>
<reference evidence="2" key="1">
    <citation type="submission" date="2019-09" db="EMBL/GenBank/DDBJ databases">
        <title>Bird 10,000 Genomes (B10K) Project - Family phase.</title>
        <authorList>
            <person name="Zhang G."/>
        </authorList>
    </citation>
    <scope>NUCLEOTIDE SEQUENCE</scope>
    <source>
        <strain evidence="2">OUT-0039</strain>
        <tissue evidence="2">Muscle</tissue>
    </source>
</reference>
<gene>
    <name evidence="2" type="primary">Haus6_0</name>
    <name evidence="2" type="ORF">CERFAM_R14194</name>
</gene>